<organism evidence="1">
    <name type="scientific">Renton virus</name>
    <dbReference type="NCBI Taxonomy" id="1888322"/>
    <lineage>
        <taxon>Viruses</taxon>
    </lineage>
</organism>
<name>A0A1B2RVP5_9VIRU</name>
<evidence type="ECO:0000313" key="1">
    <source>
        <dbReference type="EMBL" id="AOC55071.1"/>
    </source>
</evidence>
<proteinExistence type="predicted"/>
<sequence>LTIAALFCYCRRPNRAVVEPEFPLNWLFREPRYWRRQLRLAGPIHRLPALMERNRREDHLRPLRENIDTLGLPAMFREPRQWRRQLAQPRARLLFQPKPDPYPKGEIGSRVPSVWIARVTPTYADPKEERPKYRGPLLNASDAVGARTFTCDPAIYPSRKTGFFSSNSKTRRLLSTTHAELFHHLRLHALYCKRDNLLRLQLKHKALRFLESFDTRNYTQGEIGDLITVVVTQVMLGTKKDAALDKFLLKRGLIPTAYNKDFWPRGSFIQRLLSV</sequence>
<dbReference type="EMBL" id="KX580894">
    <property type="protein sequence ID" value="AOC55071.1"/>
    <property type="molecule type" value="Genomic_RNA"/>
</dbReference>
<protein>
    <submittedName>
        <fullName evidence="1">ORF1</fullName>
    </submittedName>
</protein>
<accession>A0A1B2RVP5</accession>
<reference evidence="1" key="1">
    <citation type="submission" date="2016-07" db="EMBL/GenBank/DDBJ databases">
        <authorList>
            <person name="Greninger A.L."/>
            <person name="Makhsous N."/>
            <person name="Shean R."/>
            <person name="Jerome K."/>
            <person name="Haman K."/>
        </authorList>
    </citation>
    <scope>NUCLEOTIDE SEQUENCE</scope>
    <source>
        <strain evidence="1">UW1</strain>
    </source>
</reference>
<feature type="non-terminal residue" evidence="1">
    <location>
        <position position="1"/>
    </location>
</feature>